<feature type="signal peptide" evidence="2">
    <location>
        <begin position="1"/>
        <end position="23"/>
    </location>
</feature>
<comment type="subcellular location">
    <subcellularLocation>
        <location evidence="1">Cell outer membrane</location>
    </subcellularLocation>
</comment>
<evidence type="ECO:0000313" key="3">
    <source>
        <dbReference type="EMBL" id="TXF96038.1"/>
    </source>
</evidence>
<dbReference type="RefSeq" id="WP_147937417.1">
    <property type="nucleotide sequence ID" value="NZ_VPFD01000048.1"/>
</dbReference>
<reference evidence="3 4" key="1">
    <citation type="submission" date="2019-08" db="EMBL/GenBank/DDBJ databases">
        <title>Massilia golmudensis sp. nov., isolated from sand in the Qinghai-Tibetan Plateau.</title>
        <authorList>
            <person name="Zhang B."/>
        </authorList>
    </citation>
    <scope>NUCLEOTIDE SEQUENCE [LARGE SCALE GENOMIC DNA]</scope>
    <source>
        <strain evidence="3 4">GEM5</strain>
    </source>
</reference>
<dbReference type="AlphaFoldDB" id="A0A5C7FPB3"/>
<dbReference type="InterPro" id="IPR011250">
    <property type="entry name" value="OMP/PagP_B-barrel"/>
</dbReference>
<sequence>MNIRLTSKTAAALAACAMLTAWAGPCAAQGPAGAHWEYEASPYLWAAGLDGTTTVGDLSVESDHSFSDLVDKIDFGLTGAFEARKGRWGILFDAIYIKLSDDVASPRGTVDVEAVQQMYTLGGAWRALEGPAPVDLIGGLRYNYLKPTLGLGGVERSQSKDAVDPYIGVRGHYPLDPGWNLIGYLDVGTFDGSDYAWQLLVGASYAWRPDRSIKFGYRQLKTKYSGERIELDTTMQGLYIGVGFRF</sequence>
<dbReference type="Gene3D" id="2.40.160.20">
    <property type="match status" value="1"/>
</dbReference>
<dbReference type="SUPFAM" id="SSF56925">
    <property type="entry name" value="OMPA-like"/>
    <property type="match status" value="1"/>
</dbReference>
<keyword evidence="4" id="KW-1185">Reference proteome</keyword>
<protein>
    <submittedName>
        <fullName evidence="3">Outer membrane beta-barrel protein</fullName>
    </submittedName>
</protein>
<evidence type="ECO:0000313" key="4">
    <source>
        <dbReference type="Proteomes" id="UP000321413"/>
    </source>
</evidence>
<keyword evidence="2" id="KW-0732">Signal</keyword>
<feature type="chain" id="PRO_5022775987" evidence="2">
    <location>
        <begin position="24"/>
        <end position="246"/>
    </location>
</feature>
<proteinExistence type="predicted"/>
<evidence type="ECO:0000256" key="1">
    <source>
        <dbReference type="ARBA" id="ARBA00004442"/>
    </source>
</evidence>
<evidence type="ECO:0000256" key="2">
    <source>
        <dbReference type="SAM" id="SignalP"/>
    </source>
</evidence>
<organism evidence="3 4">
    <name type="scientific">Massilia arenae</name>
    <dbReference type="NCBI Taxonomy" id="2603288"/>
    <lineage>
        <taxon>Bacteria</taxon>
        <taxon>Pseudomonadati</taxon>
        <taxon>Pseudomonadota</taxon>
        <taxon>Betaproteobacteria</taxon>
        <taxon>Burkholderiales</taxon>
        <taxon>Oxalobacteraceae</taxon>
        <taxon>Telluria group</taxon>
        <taxon>Massilia</taxon>
    </lineage>
</organism>
<name>A0A5C7FPB3_9BURK</name>
<dbReference type="GO" id="GO:0009279">
    <property type="term" value="C:cell outer membrane"/>
    <property type="evidence" value="ECO:0007669"/>
    <property type="project" value="UniProtKB-SubCell"/>
</dbReference>
<dbReference type="Proteomes" id="UP000321413">
    <property type="component" value="Unassembled WGS sequence"/>
</dbReference>
<comment type="caution">
    <text evidence="3">The sequence shown here is derived from an EMBL/GenBank/DDBJ whole genome shotgun (WGS) entry which is preliminary data.</text>
</comment>
<accession>A0A5C7FPB3</accession>
<gene>
    <name evidence="3" type="ORF">FVD38_25835</name>
</gene>
<dbReference type="EMBL" id="VPFD01000048">
    <property type="protein sequence ID" value="TXF96038.1"/>
    <property type="molecule type" value="Genomic_DNA"/>
</dbReference>